<protein>
    <submittedName>
        <fullName evidence="1">Uncharacterized protein</fullName>
    </submittedName>
</protein>
<sequence length="106" mass="12121">MKEINRTQVLETLEKALRDAIECEDTLTFSVAIDGDTGEAYEWDCVCPLDCPESVYKGKDVQIARFEAEKYSVSANETPEEQEEDIWGIIDNENLEDYLDYALDNT</sequence>
<name>A0A7G9WJD9_9FIRM</name>
<reference evidence="1 2" key="1">
    <citation type="submission" date="2020-08" db="EMBL/GenBank/DDBJ databases">
        <authorList>
            <person name="Ren C."/>
            <person name="Gu Y."/>
            <person name="Xu Y."/>
        </authorList>
    </citation>
    <scope>NUCLEOTIDE SEQUENCE [LARGE SCALE GENOMIC DNA]</scope>
    <source>
        <strain evidence="1 2">LBM18003</strain>
    </source>
</reference>
<dbReference type="KEGG" id="caml:H6X83_03975"/>
<proteinExistence type="predicted"/>
<dbReference type="RefSeq" id="WP_212507868.1">
    <property type="nucleotide sequence ID" value="NZ_CP060696.1"/>
</dbReference>
<keyword evidence="2" id="KW-1185">Reference proteome</keyword>
<dbReference type="EMBL" id="CP060696">
    <property type="protein sequence ID" value="QNO18801.1"/>
    <property type="molecule type" value="Genomic_DNA"/>
</dbReference>
<evidence type="ECO:0000313" key="1">
    <source>
        <dbReference type="EMBL" id="QNO18801.1"/>
    </source>
</evidence>
<organism evidence="1 2">
    <name type="scientific">Caproicibacterium amylolyticum</name>
    <dbReference type="NCBI Taxonomy" id="2766537"/>
    <lineage>
        <taxon>Bacteria</taxon>
        <taxon>Bacillati</taxon>
        <taxon>Bacillota</taxon>
        <taxon>Clostridia</taxon>
        <taxon>Eubacteriales</taxon>
        <taxon>Oscillospiraceae</taxon>
        <taxon>Caproicibacterium</taxon>
    </lineage>
</organism>
<dbReference type="AlphaFoldDB" id="A0A7G9WJD9"/>
<gene>
    <name evidence="1" type="ORF">H6X83_03975</name>
</gene>
<accession>A0A7G9WJD9</accession>
<dbReference type="Proteomes" id="UP000516046">
    <property type="component" value="Chromosome"/>
</dbReference>
<evidence type="ECO:0000313" key="2">
    <source>
        <dbReference type="Proteomes" id="UP000516046"/>
    </source>
</evidence>